<dbReference type="PROSITE" id="PS01124">
    <property type="entry name" value="HTH_ARAC_FAMILY_2"/>
    <property type="match status" value="1"/>
</dbReference>
<evidence type="ECO:0000256" key="3">
    <source>
        <dbReference type="ARBA" id="ARBA00023163"/>
    </source>
</evidence>
<feature type="domain" description="HTH araC/xylS-type" evidence="4">
    <location>
        <begin position="215"/>
        <end position="316"/>
    </location>
</feature>
<protein>
    <submittedName>
        <fullName evidence="5">AraC family transcriptional regulator</fullName>
    </submittedName>
</protein>
<comment type="caution">
    <text evidence="5">The sequence shown here is derived from an EMBL/GenBank/DDBJ whole genome shotgun (WGS) entry which is preliminary data.</text>
</comment>
<dbReference type="AlphaFoldDB" id="A0A401YMY4"/>
<dbReference type="InterPro" id="IPR020449">
    <property type="entry name" value="Tscrpt_reg_AraC-type_HTH"/>
</dbReference>
<dbReference type="Gene3D" id="1.10.10.60">
    <property type="entry name" value="Homeodomain-like"/>
    <property type="match status" value="1"/>
</dbReference>
<evidence type="ECO:0000313" key="5">
    <source>
        <dbReference type="EMBL" id="GCD95976.1"/>
    </source>
</evidence>
<dbReference type="PANTHER" id="PTHR46796:SF6">
    <property type="entry name" value="ARAC SUBFAMILY"/>
    <property type="match status" value="1"/>
</dbReference>
<keyword evidence="6" id="KW-1185">Reference proteome</keyword>
<reference evidence="5 6" key="1">
    <citation type="submission" date="2018-12" db="EMBL/GenBank/DDBJ databases">
        <title>Draft genome sequence of Embleya hyalina NBRC 13850T.</title>
        <authorList>
            <person name="Komaki H."/>
            <person name="Hosoyama A."/>
            <person name="Kimura A."/>
            <person name="Ichikawa N."/>
            <person name="Tamura T."/>
        </authorList>
    </citation>
    <scope>NUCLEOTIDE SEQUENCE [LARGE SCALE GENOMIC DNA]</scope>
    <source>
        <strain evidence="5 6">NBRC 13850</strain>
    </source>
</reference>
<gene>
    <name evidence="5" type="ORF">EHYA_03660</name>
</gene>
<dbReference type="InterPro" id="IPR018060">
    <property type="entry name" value="HTH_AraC"/>
</dbReference>
<evidence type="ECO:0000313" key="6">
    <source>
        <dbReference type="Proteomes" id="UP000286931"/>
    </source>
</evidence>
<dbReference type="GO" id="GO:0003700">
    <property type="term" value="F:DNA-binding transcription factor activity"/>
    <property type="evidence" value="ECO:0007669"/>
    <property type="project" value="InterPro"/>
</dbReference>
<keyword evidence="1" id="KW-0805">Transcription regulation</keyword>
<proteinExistence type="predicted"/>
<dbReference type="InterPro" id="IPR050204">
    <property type="entry name" value="AraC_XylS_family_regulators"/>
</dbReference>
<dbReference type="OrthoDB" id="9799345at2"/>
<dbReference type="Proteomes" id="UP000286931">
    <property type="component" value="Unassembled WGS sequence"/>
</dbReference>
<dbReference type="SUPFAM" id="SSF46689">
    <property type="entry name" value="Homeodomain-like"/>
    <property type="match status" value="1"/>
</dbReference>
<dbReference type="Pfam" id="PF14525">
    <property type="entry name" value="AraC_binding_2"/>
    <property type="match status" value="1"/>
</dbReference>
<dbReference type="InterPro" id="IPR035418">
    <property type="entry name" value="AraC-bd_2"/>
</dbReference>
<evidence type="ECO:0000256" key="1">
    <source>
        <dbReference type="ARBA" id="ARBA00023015"/>
    </source>
</evidence>
<evidence type="ECO:0000256" key="2">
    <source>
        <dbReference type="ARBA" id="ARBA00023125"/>
    </source>
</evidence>
<dbReference type="InterPro" id="IPR009057">
    <property type="entry name" value="Homeodomain-like_sf"/>
</dbReference>
<keyword evidence="3" id="KW-0804">Transcription</keyword>
<organism evidence="5 6">
    <name type="scientific">Embleya hyalina</name>
    <dbReference type="NCBI Taxonomy" id="516124"/>
    <lineage>
        <taxon>Bacteria</taxon>
        <taxon>Bacillati</taxon>
        <taxon>Actinomycetota</taxon>
        <taxon>Actinomycetes</taxon>
        <taxon>Kitasatosporales</taxon>
        <taxon>Streptomycetaceae</taxon>
        <taxon>Embleya</taxon>
    </lineage>
</organism>
<name>A0A401YMY4_9ACTN</name>
<dbReference type="PANTHER" id="PTHR46796">
    <property type="entry name" value="HTH-TYPE TRANSCRIPTIONAL ACTIVATOR RHAS-RELATED"/>
    <property type="match status" value="1"/>
</dbReference>
<dbReference type="PRINTS" id="PR00032">
    <property type="entry name" value="HTHARAC"/>
</dbReference>
<accession>A0A401YMY4</accession>
<evidence type="ECO:0000259" key="4">
    <source>
        <dbReference type="PROSITE" id="PS01124"/>
    </source>
</evidence>
<dbReference type="EMBL" id="BIFH01000019">
    <property type="protein sequence ID" value="GCD95976.1"/>
    <property type="molecule type" value="Genomic_DNA"/>
</dbReference>
<dbReference type="Pfam" id="PF12833">
    <property type="entry name" value="HTH_18"/>
    <property type="match status" value="1"/>
</dbReference>
<keyword evidence="2" id="KW-0238">DNA-binding</keyword>
<dbReference type="SMART" id="SM00342">
    <property type="entry name" value="HTH_ARAC"/>
    <property type="match status" value="1"/>
</dbReference>
<sequence length="319" mass="34985">MELVITTDGLRGADRFEYWRSAVSDTFVPLRAEPARSAGRPFRGRMRSMALGALQITEVCADAHAVYRTPRLITASGGEYFKLGLQLSGGCVLSQDGREATLAAGDFAIYDTTRPYSLSFVAEYRQLVVMLPRPLLGVPLRVMDRATARRLSGQRGFGALAVSLLRQLPEHQGEFEEAELHRLGDTVSDLVAGLVTAGLDPVASADGSGRGVSITTIRAYIEDRLGDPDLGPEGVAAAHYVSTRHLHRLFQEEGTTVSGWIRQRRLEHCRRELGDPTLRERPVGAVAARWGLTDAARFSRTFRRVYGCSPREYRAAALG</sequence>
<dbReference type="GO" id="GO:0043565">
    <property type="term" value="F:sequence-specific DNA binding"/>
    <property type="evidence" value="ECO:0007669"/>
    <property type="project" value="InterPro"/>
</dbReference>